<dbReference type="RefSeq" id="WP_117539574.1">
    <property type="nucleotide sequence ID" value="NZ_JAJCNA010000003.1"/>
</dbReference>
<sequence>MEEVLKPDEAEAAIEALLFTMGEAISAEAIGAVIGHDKATVIRLVHHLMDRYQNEKRGIRIIELDGSFQMCTSPEMYDYVIKLTHQPKKQVLTDVMLETLAIVAYKQPVTKAEIEQIRGVSCSHAINKLLEYGLITEAGRLNAPGRPILLATTEEFLRTFGVQSVEGLPSVSPEEMETLKTEAEEEVQMTLDV</sequence>
<name>A0A3E2XN92_9FIRM</name>
<dbReference type="GO" id="GO:0051304">
    <property type="term" value="P:chromosome separation"/>
    <property type="evidence" value="ECO:0007669"/>
    <property type="project" value="InterPro"/>
</dbReference>
<evidence type="ECO:0000256" key="4">
    <source>
        <dbReference type="ARBA" id="ARBA00023306"/>
    </source>
</evidence>
<evidence type="ECO:0000313" key="6">
    <source>
        <dbReference type="Proteomes" id="UP000261231"/>
    </source>
</evidence>
<dbReference type="PIRSF" id="PIRSF019345">
    <property type="entry name" value="ScpB"/>
    <property type="match status" value="1"/>
</dbReference>
<dbReference type="Proteomes" id="UP000261231">
    <property type="component" value="Unassembled WGS sequence"/>
</dbReference>
<keyword evidence="4" id="KW-0131">Cell cycle</keyword>
<dbReference type="Pfam" id="PF04079">
    <property type="entry name" value="SMC_ScpB"/>
    <property type="match status" value="1"/>
</dbReference>
<dbReference type="SUPFAM" id="SSF46785">
    <property type="entry name" value="Winged helix' DNA-binding domain"/>
    <property type="match status" value="2"/>
</dbReference>
<keyword evidence="2" id="KW-0132">Cell division</keyword>
<dbReference type="OrthoDB" id="9806226at2"/>
<comment type="caution">
    <text evidence="5">The sequence shown here is derived from an EMBL/GenBank/DDBJ whole genome shotgun (WGS) entry which is preliminary data.</text>
</comment>
<dbReference type="EMBL" id="QVFD01000004">
    <property type="protein sequence ID" value="RGC48931.1"/>
    <property type="molecule type" value="Genomic_DNA"/>
</dbReference>
<protein>
    <submittedName>
        <fullName evidence="5">SMC-Scp complex subunit ScpB</fullName>
    </submittedName>
</protein>
<evidence type="ECO:0000256" key="3">
    <source>
        <dbReference type="ARBA" id="ARBA00022829"/>
    </source>
</evidence>
<accession>A0A3E2XN92</accession>
<dbReference type="InterPro" id="IPR036388">
    <property type="entry name" value="WH-like_DNA-bd_sf"/>
</dbReference>
<organism evidence="5 6">
    <name type="scientific">Coprococcus catus</name>
    <dbReference type="NCBI Taxonomy" id="116085"/>
    <lineage>
        <taxon>Bacteria</taxon>
        <taxon>Bacillati</taxon>
        <taxon>Bacillota</taxon>
        <taxon>Clostridia</taxon>
        <taxon>Lachnospirales</taxon>
        <taxon>Lachnospiraceae</taxon>
        <taxon>Coprococcus</taxon>
    </lineage>
</organism>
<keyword evidence="1" id="KW-0963">Cytoplasm</keyword>
<dbReference type="PANTHER" id="PTHR34298:SF2">
    <property type="entry name" value="SEGREGATION AND CONDENSATION PROTEIN B"/>
    <property type="match status" value="1"/>
</dbReference>
<evidence type="ECO:0000256" key="2">
    <source>
        <dbReference type="ARBA" id="ARBA00022618"/>
    </source>
</evidence>
<keyword evidence="6" id="KW-1185">Reference proteome</keyword>
<proteinExistence type="predicted"/>
<evidence type="ECO:0000313" key="5">
    <source>
        <dbReference type="EMBL" id="RGC48931.1"/>
    </source>
</evidence>
<dbReference type="AlphaFoldDB" id="A0A3E2XN92"/>
<dbReference type="Gene3D" id="1.10.10.10">
    <property type="entry name" value="Winged helix-like DNA-binding domain superfamily/Winged helix DNA-binding domain"/>
    <property type="match status" value="2"/>
</dbReference>
<dbReference type="NCBIfam" id="TIGR00281">
    <property type="entry name" value="SMC-Scp complex subunit ScpB"/>
    <property type="match status" value="1"/>
</dbReference>
<dbReference type="InterPro" id="IPR036390">
    <property type="entry name" value="WH_DNA-bd_sf"/>
</dbReference>
<dbReference type="GO" id="GO:0051301">
    <property type="term" value="P:cell division"/>
    <property type="evidence" value="ECO:0007669"/>
    <property type="project" value="UniProtKB-KW"/>
</dbReference>
<dbReference type="InterPro" id="IPR005234">
    <property type="entry name" value="ScpB_csome_segregation"/>
</dbReference>
<dbReference type="PANTHER" id="PTHR34298">
    <property type="entry name" value="SEGREGATION AND CONDENSATION PROTEIN B"/>
    <property type="match status" value="1"/>
</dbReference>
<keyword evidence="3" id="KW-0159">Chromosome partition</keyword>
<reference evidence="5 6" key="1">
    <citation type="submission" date="2018-08" db="EMBL/GenBank/DDBJ databases">
        <title>A genome reference for cultivated species of the human gut microbiota.</title>
        <authorList>
            <person name="Zou Y."/>
            <person name="Xue W."/>
            <person name="Luo G."/>
        </authorList>
    </citation>
    <scope>NUCLEOTIDE SEQUENCE [LARGE SCALE GENOMIC DNA]</scope>
    <source>
        <strain evidence="5 6">AM28-39</strain>
    </source>
</reference>
<gene>
    <name evidence="5" type="primary">scpB</name>
    <name evidence="5" type="ORF">DW747_06605</name>
</gene>
<evidence type="ECO:0000256" key="1">
    <source>
        <dbReference type="ARBA" id="ARBA00022490"/>
    </source>
</evidence>